<gene>
    <name evidence="2" type="ORF">NDU88_004512</name>
</gene>
<reference evidence="2" key="1">
    <citation type="journal article" date="2022" name="bioRxiv">
        <title>Sequencing and chromosome-scale assembly of the giantPleurodeles waltlgenome.</title>
        <authorList>
            <person name="Brown T."/>
            <person name="Elewa A."/>
            <person name="Iarovenko S."/>
            <person name="Subramanian E."/>
            <person name="Araus A.J."/>
            <person name="Petzold A."/>
            <person name="Susuki M."/>
            <person name="Suzuki K.-i.T."/>
            <person name="Hayashi T."/>
            <person name="Toyoda A."/>
            <person name="Oliveira C."/>
            <person name="Osipova E."/>
            <person name="Leigh N.D."/>
            <person name="Simon A."/>
            <person name="Yun M.H."/>
        </authorList>
    </citation>
    <scope>NUCLEOTIDE SEQUENCE</scope>
    <source>
        <strain evidence="2">20211129_DDA</strain>
        <tissue evidence="2">Liver</tissue>
    </source>
</reference>
<name>A0AAV7SJ00_PLEWA</name>
<accession>A0AAV7SJ00</accession>
<protein>
    <submittedName>
        <fullName evidence="2">Uncharacterized protein</fullName>
    </submittedName>
</protein>
<proteinExistence type="predicted"/>
<dbReference type="AlphaFoldDB" id="A0AAV7SJ00"/>
<dbReference type="EMBL" id="JANPWB010000008">
    <property type="protein sequence ID" value="KAJ1164065.1"/>
    <property type="molecule type" value="Genomic_DNA"/>
</dbReference>
<feature type="region of interest" description="Disordered" evidence="1">
    <location>
        <begin position="160"/>
        <end position="180"/>
    </location>
</feature>
<sequence length="180" mass="19118">MSLVHPARRSPWAAFGGSGAVVQPEQLWRDAGGPADGRARTRKAQGGRADAEARDCVRRCVAGSGAVQDAERAGGRGGQRRLLEGCGWVRSCAGGYSATRSCRGTARARSRWRGRGGGAAGPRDSSGAWRLQLVRRRPERRKATEVKPLRGTLEVCSCSPLASEEEPSEILRRAPLGAAT</sequence>
<evidence type="ECO:0000313" key="2">
    <source>
        <dbReference type="EMBL" id="KAJ1164065.1"/>
    </source>
</evidence>
<evidence type="ECO:0000313" key="3">
    <source>
        <dbReference type="Proteomes" id="UP001066276"/>
    </source>
</evidence>
<dbReference type="Proteomes" id="UP001066276">
    <property type="component" value="Chromosome 4_2"/>
</dbReference>
<comment type="caution">
    <text evidence="2">The sequence shown here is derived from an EMBL/GenBank/DDBJ whole genome shotgun (WGS) entry which is preliminary data.</text>
</comment>
<organism evidence="2 3">
    <name type="scientific">Pleurodeles waltl</name>
    <name type="common">Iberian ribbed newt</name>
    <dbReference type="NCBI Taxonomy" id="8319"/>
    <lineage>
        <taxon>Eukaryota</taxon>
        <taxon>Metazoa</taxon>
        <taxon>Chordata</taxon>
        <taxon>Craniata</taxon>
        <taxon>Vertebrata</taxon>
        <taxon>Euteleostomi</taxon>
        <taxon>Amphibia</taxon>
        <taxon>Batrachia</taxon>
        <taxon>Caudata</taxon>
        <taxon>Salamandroidea</taxon>
        <taxon>Salamandridae</taxon>
        <taxon>Pleurodelinae</taxon>
        <taxon>Pleurodeles</taxon>
    </lineage>
</organism>
<evidence type="ECO:0000256" key="1">
    <source>
        <dbReference type="SAM" id="MobiDB-lite"/>
    </source>
</evidence>
<keyword evidence="3" id="KW-1185">Reference proteome</keyword>